<dbReference type="InterPro" id="IPR050707">
    <property type="entry name" value="HTH_MetabolicPath_Reg"/>
</dbReference>
<name>A0A4R1PUH4_9FIRM</name>
<keyword evidence="7" id="KW-1185">Reference proteome</keyword>
<dbReference type="InterPro" id="IPR036388">
    <property type="entry name" value="WH-like_DNA-bd_sf"/>
</dbReference>
<evidence type="ECO:0000259" key="4">
    <source>
        <dbReference type="PROSITE" id="PS51077"/>
    </source>
</evidence>
<dbReference type="Pfam" id="PF09339">
    <property type="entry name" value="HTH_IclR"/>
    <property type="match status" value="1"/>
</dbReference>
<dbReference type="GO" id="GO:0003700">
    <property type="term" value="F:DNA-binding transcription factor activity"/>
    <property type="evidence" value="ECO:0007669"/>
    <property type="project" value="TreeGrafter"/>
</dbReference>
<accession>A0A4R1PUH4</accession>
<dbReference type="InterPro" id="IPR029016">
    <property type="entry name" value="GAF-like_dom_sf"/>
</dbReference>
<keyword evidence="1" id="KW-0805">Transcription regulation</keyword>
<dbReference type="AlphaFoldDB" id="A0A4R1PUH4"/>
<evidence type="ECO:0000313" key="6">
    <source>
        <dbReference type="EMBL" id="TCL35614.1"/>
    </source>
</evidence>
<keyword evidence="2" id="KW-0238">DNA-binding</keyword>
<dbReference type="EMBL" id="SLUI01000011">
    <property type="protein sequence ID" value="TCL35614.1"/>
    <property type="molecule type" value="Genomic_DNA"/>
</dbReference>
<dbReference type="InterPro" id="IPR014757">
    <property type="entry name" value="Tscrpt_reg_IclR_C"/>
</dbReference>
<dbReference type="RefSeq" id="WP_132082363.1">
    <property type="nucleotide sequence ID" value="NZ_DAMAKO010000013.1"/>
</dbReference>
<dbReference type="PROSITE" id="PS51077">
    <property type="entry name" value="HTH_ICLR"/>
    <property type="match status" value="1"/>
</dbReference>
<keyword evidence="3" id="KW-0804">Transcription</keyword>
<reference evidence="6 7" key="1">
    <citation type="submission" date="2019-03" db="EMBL/GenBank/DDBJ databases">
        <title>Genomic Encyclopedia of Type Strains, Phase IV (KMG-IV): sequencing the most valuable type-strain genomes for metagenomic binning, comparative biology and taxonomic classification.</title>
        <authorList>
            <person name="Goeker M."/>
        </authorList>
    </citation>
    <scope>NUCLEOTIDE SEQUENCE [LARGE SCALE GENOMIC DNA]</scope>
    <source>
        <strain evidence="6 7">DSM 15969</strain>
    </source>
</reference>
<dbReference type="OrthoDB" id="1634354at2"/>
<dbReference type="PANTHER" id="PTHR30136">
    <property type="entry name" value="HELIX-TURN-HELIX TRANSCRIPTIONAL REGULATOR, ICLR FAMILY"/>
    <property type="match status" value="1"/>
</dbReference>
<dbReference type="Proteomes" id="UP000295063">
    <property type="component" value="Unassembled WGS sequence"/>
</dbReference>
<feature type="domain" description="IclR-ED" evidence="5">
    <location>
        <begin position="71"/>
        <end position="254"/>
    </location>
</feature>
<evidence type="ECO:0000256" key="2">
    <source>
        <dbReference type="ARBA" id="ARBA00023125"/>
    </source>
</evidence>
<dbReference type="Gene3D" id="3.30.450.40">
    <property type="match status" value="1"/>
</dbReference>
<feature type="domain" description="HTH iclR-type" evidence="4">
    <location>
        <begin position="8"/>
        <end position="70"/>
    </location>
</feature>
<comment type="caution">
    <text evidence="6">The sequence shown here is derived from an EMBL/GenBank/DDBJ whole genome shotgun (WGS) entry which is preliminary data.</text>
</comment>
<dbReference type="PROSITE" id="PS51078">
    <property type="entry name" value="ICLR_ED"/>
    <property type="match status" value="1"/>
</dbReference>
<proteinExistence type="predicted"/>
<organism evidence="6 7">
    <name type="scientific">Anaerospora hongkongensis</name>
    <dbReference type="NCBI Taxonomy" id="244830"/>
    <lineage>
        <taxon>Bacteria</taxon>
        <taxon>Bacillati</taxon>
        <taxon>Bacillota</taxon>
        <taxon>Negativicutes</taxon>
        <taxon>Selenomonadales</taxon>
        <taxon>Sporomusaceae</taxon>
        <taxon>Anaerospora</taxon>
    </lineage>
</organism>
<dbReference type="GO" id="GO:0045892">
    <property type="term" value="P:negative regulation of DNA-templated transcription"/>
    <property type="evidence" value="ECO:0007669"/>
    <property type="project" value="TreeGrafter"/>
</dbReference>
<dbReference type="InterPro" id="IPR005471">
    <property type="entry name" value="Tscrpt_reg_IclR_N"/>
</dbReference>
<evidence type="ECO:0000256" key="3">
    <source>
        <dbReference type="ARBA" id="ARBA00023163"/>
    </source>
</evidence>
<dbReference type="SMART" id="SM00346">
    <property type="entry name" value="HTH_ICLR"/>
    <property type="match status" value="1"/>
</dbReference>
<dbReference type="SUPFAM" id="SSF46785">
    <property type="entry name" value="Winged helix' DNA-binding domain"/>
    <property type="match status" value="1"/>
</dbReference>
<dbReference type="GO" id="GO:0003677">
    <property type="term" value="F:DNA binding"/>
    <property type="evidence" value="ECO:0007669"/>
    <property type="project" value="UniProtKB-KW"/>
</dbReference>
<dbReference type="InterPro" id="IPR036390">
    <property type="entry name" value="WH_DNA-bd_sf"/>
</dbReference>
<protein>
    <submittedName>
        <fullName evidence="6">IclR family transcriptional regulator</fullName>
    </submittedName>
</protein>
<evidence type="ECO:0000256" key="1">
    <source>
        <dbReference type="ARBA" id="ARBA00023015"/>
    </source>
</evidence>
<evidence type="ECO:0000259" key="5">
    <source>
        <dbReference type="PROSITE" id="PS51078"/>
    </source>
</evidence>
<dbReference type="Pfam" id="PF01614">
    <property type="entry name" value="IclR_C"/>
    <property type="match status" value="1"/>
</dbReference>
<gene>
    <name evidence="6" type="ORF">EV210_11178</name>
</gene>
<dbReference type="PANTHER" id="PTHR30136:SF35">
    <property type="entry name" value="HTH-TYPE TRANSCRIPTIONAL REGULATOR RV1719"/>
    <property type="match status" value="1"/>
</dbReference>
<dbReference type="SUPFAM" id="SSF55781">
    <property type="entry name" value="GAF domain-like"/>
    <property type="match status" value="1"/>
</dbReference>
<sequence length="255" mass="27444">MSGKKTLVKSASRVLDIIEYIVNSAKPPTFTAIQESLDIPKSSLSYLLQDLLAREYIHCDSAAKVYYPGLKLIQVSAACINNTDITKEISLVTKKLSDELGETTHAGILEGRFVVYIAKCHGEKELSAVRTIGFKIPAHATGIGKVLLAALPEAEVKRLLDGIELEQYTQNTITSEELLLNELKKVANQGFAVDDQEIIPGGICIAAPIYDKEHKTIAALSVTIPVIRIASDSMGTLIGKVQAAAKTASGRLGKV</sequence>
<dbReference type="Gene3D" id="1.10.10.10">
    <property type="entry name" value="Winged helix-like DNA-binding domain superfamily/Winged helix DNA-binding domain"/>
    <property type="match status" value="1"/>
</dbReference>
<evidence type="ECO:0000313" key="7">
    <source>
        <dbReference type="Proteomes" id="UP000295063"/>
    </source>
</evidence>